<proteinExistence type="predicted"/>
<dbReference type="Pfam" id="PF01810">
    <property type="entry name" value="LysE"/>
    <property type="match status" value="1"/>
</dbReference>
<keyword evidence="3 6" id="KW-0812">Transmembrane</keyword>
<feature type="transmembrane region" description="Helical" evidence="6">
    <location>
        <begin position="12"/>
        <end position="33"/>
    </location>
</feature>
<keyword evidence="8" id="KW-1185">Reference proteome</keyword>
<evidence type="ECO:0000256" key="1">
    <source>
        <dbReference type="ARBA" id="ARBA00004651"/>
    </source>
</evidence>
<keyword evidence="5 6" id="KW-0472">Membrane</keyword>
<organism evidence="7 8">
    <name type="scientific">Pigmentiphaga aceris</name>
    <dbReference type="NCBI Taxonomy" id="1940612"/>
    <lineage>
        <taxon>Bacteria</taxon>
        <taxon>Pseudomonadati</taxon>
        <taxon>Pseudomonadota</taxon>
        <taxon>Betaproteobacteria</taxon>
        <taxon>Burkholderiales</taxon>
        <taxon>Alcaligenaceae</taxon>
        <taxon>Pigmentiphaga</taxon>
    </lineage>
</organism>
<dbReference type="GO" id="GO:0005886">
    <property type="term" value="C:plasma membrane"/>
    <property type="evidence" value="ECO:0007669"/>
    <property type="project" value="UniProtKB-SubCell"/>
</dbReference>
<reference evidence="7 8" key="1">
    <citation type="submission" date="2019-08" db="EMBL/GenBank/DDBJ databases">
        <title>Amphibian skin-associated Pigmentiphaga: genome sequence and occurrence across geography and hosts.</title>
        <authorList>
            <person name="Bletz M.C."/>
            <person name="Bunk B."/>
            <person name="Sproeer C."/>
            <person name="Biwer P."/>
            <person name="Reiter S."/>
            <person name="Rabemananjara F.C.E."/>
            <person name="Schulz S."/>
            <person name="Overmann J."/>
            <person name="Vences M."/>
        </authorList>
    </citation>
    <scope>NUCLEOTIDE SEQUENCE [LARGE SCALE GENOMIC DNA]</scope>
    <source>
        <strain evidence="7 8">Mada1488</strain>
    </source>
</reference>
<evidence type="ECO:0000313" key="8">
    <source>
        <dbReference type="Proteomes" id="UP000325161"/>
    </source>
</evidence>
<dbReference type="GO" id="GO:0015171">
    <property type="term" value="F:amino acid transmembrane transporter activity"/>
    <property type="evidence" value="ECO:0007669"/>
    <property type="project" value="TreeGrafter"/>
</dbReference>
<evidence type="ECO:0000256" key="6">
    <source>
        <dbReference type="SAM" id="Phobius"/>
    </source>
</evidence>
<dbReference type="EMBL" id="CP043046">
    <property type="protein sequence ID" value="QEI08088.1"/>
    <property type="molecule type" value="Genomic_DNA"/>
</dbReference>
<protein>
    <submittedName>
        <fullName evidence="7">LysE family translocator</fullName>
    </submittedName>
</protein>
<dbReference type="InterPro" id="IPR001123">
    <property type="entry name" value="LeuE-type"/>
</dbReference>
<keyword evidence="2" id="KW-1003">Cell membrane</keyword>
<evidence type="ECO:0000256" key="4">
    <source>
        <dbReference type="ARBA" id="ARBA00022989"/>
    </source>
</evidence>
<dbReference type="GO" id="GO:0033228">
    <property type="term" value="P:cysteine export across plasma membrane"/>
    <property type="evidence" value="ECO:0007669"/>
    <property type="project" value="TreeGrafter"/>
</dbReference>
<dbReference type="KEGG" id="pacr:FXN63_21270"/>
<dbReference type="PANTHER" id="PTHR30086">
    <property type="entry name" value="ARGININE EXPORTER PROTEIN ARGO"/>
    <property type="match status" value="1"/>
</dbReference>
<feature type="transmembrane region" description="Helical" evidence="6">
    <location>
        <begin position="54"/>
        <end position="76"/>
    </location>
</feature>
<evidence type="ECO:0000256" key="3">
    <source>
        <dbReference type="ARBA" id="ARBA00022692"/>
    </source>
</evidence>
<gene>
    <name evidence="7" type="ORF">FXN63_21270</name>
</gene>
<dbReference type="Proteomes" id="UP000325161">
    <property type="component" value="Chromosome"/>
</dbReference>
<evidence type="ECO:0000313" key="7">
    <source>
        <dbReference type="EMBL" id="QEI08088.1"/>
    </source>
</evidence>
<dbReference type="OrthoDB" id="9812084at2"/>
<accession>A0A5C0B0F3</accession>
<sequence>MMPVSITPSDGLSLSMIASLALFALVSSITPGPNNLMLASSGLNFGVRRTMPHIFGISLGVSAMLILVGLGLSTVFQTWPVLYTVLKYVGGAYLLYLAWCIGTAGPVGPGESRGKPFTFLQAAAFQWINPKAWIMSIGIIATYTPQNGFYVNLMVAAVVCTLVNLPSITLWAAFGSALSRVLRASAAVRAFNVSMALLLVASLYPLAQDLLVSLK</sequence>
<name>A0A5C0B0F3_9BURK</name>
<evidence type="ECO:0000256" key="5">
    <source>
        <dbReference type="ARBA" id="ARBA00023136"/>
    </source>
</evidence>
<evidence type="ECO:0000256" key="2">
    <source>
        <dbReference type="ARBA" id="ARBA00022475"/>
    </source>
</evidence>
<dbReference type="AlphaFoldDB" id="A0A5C0B0F3"/>
<dbReference type="RefSeq" id="WP_148817302.1">
    <property type="nucleotide sequence ID" value="NZ_CP043046.1"/>
</dbReference>
<keyword evidence="4 6" id="KW-1133">Transmembrane helix</keyword>
<dbReference type="PANTHER" id="PTHR30086:SF20">
    <property type="entry name" value="ARGININE EXPORTER PROTEIN ARGO-RELATED"/>
    <property type="match status" value="1"/>
</dbReference>
<comment type="subcellular location">
    <subcellularLocation>
        <location evidence="1">Cell membrane</location>
        <topology evidence="1">Multi-pass membrane protein</topology>
    </subcellularLocation>
</comment>
<feature type="transmembrane region" description="Helical" evidence="6">
    <location>
        <begin position="186"/>
        <end position="207"/>
    </location>
</feature>
<feature type="transmembrane region" description="Helical" evidence="6">
    <location>
        <begin position="149"/>
        <end position="174"/>
    </location>
</feature>
<feature type="transmembrane region" description="Helical" evidence="6">
    <location>
        <begin position="88"/>
        <end position="107"/>
    </location>
</feature>